<proteinExistence type="predicted"/>
<keyword evidence="3" id="KW-1185">Reference proteome</keyword>
<keyword evidence="2" id="KW-0575">Peroxidase</keyword>
<dbReference type="PANTHER" id="PTHR33930:SF2">
    <property type="entry name" value="BLR3452 PROTEIN"/>
    <property type="match status" value="1"/>
</dbReference>
<dbReference type="AlphaFoldDB" id="A0A1N6PZJ4"/>
<evidence type="ECO:0000259" key="1">
    <source>
        <dbReference type="Pfam" id="PF02627"/>
    </source>
</evidence>
<organism evidence="2 3">
    <name type="scientific">Aromatoleum tolulyticum</name>
    <dbReference type="NCBI Taxonomy" id="34027"/>
    <lineage>
        <taxon>Bacteria</taxon>
        <taxon>Pseudomonadati</taxon>
        <taxon>Pseudomonadota</taxon>
        <taxon>Betaproteobacteria</taxon>
        <taxon>Rhodocyclales</taxon>
        <taxon>Rhodocyclaceae</taxon>
        <taxon>Aromatoleum</taxon>
    </lineage>
</organism>
<name>A0A1N6PZJ4_9RHOO</name>
<dbReference type="InterPro" id="IPR003779">
    <property type="entry name" value="CMD-like"/>
</dbReference>
<sequence length="230" mass="24116">MTTQNRLLGSPLLRRIAPLTLGGYARFRRVIEEDGALPARIKVLFVAVAATTKGYREMASRELARAKELGLTFEEASSAAIVLSSVRGEGAALSFIDALEAVYPGETGGDEPLREIDVAPGEAEKNFLAYFGSMPPSLGKLASLLPLGADAYYLMREGTINGTRLGPKYSELLLVAVLVADYSPLAAVHIRGARTAGASEQEIAEAVVCTVATSGLSGWVSGATAMDAPA</sequence>
<reference evidence="3" key="1">
    <citation type="submission" date="2017-01" db="EMBL/GenBank/DDBJ databases">
        <authorList>
            <person name="Varghese N."/>
            <person name="Submissions S."/>
        </authorList>
    </citation>
    <scope>NUCLEOTIDE SEQUENCE [LARGE SCALE GENOMIC DNA]</scope>
    <source>
        <strain evidence="3">ATCC 51758</strain>
    </source>
</reference>
<gene>
    <name evidence="2" type="ORF">SAMN05421829_102270</name>
</gene>
<protein>
    <submittedName>
        <fullName evidence="2">Uncharacterized conserved protein YurZ, alkylhydroperoxidase/carboxymuconolactone decarboxylase family</fullName>
    </submittedName>
</protein>
<dbReference type="Pfam" id="PF02627">
    <property type="entry name" value="CMD"/>
    <property type="match status" value="1"/>
</dbReference>
<evidence type="ECO:0000313" key="3">
    <source>
        <dbReference type="Proteomes" id="UP000186819"/>
    </source>
</evidence>
<dbReference type="InterPro" id="IPR029032">
    <property type="entry name" value="AhpD-like"/>
</dbReference>
<dbReference type="PANTHER" id="PTHR33930">
    <property type="entry name" value="ALKYL HYDROPEROXIDE REDUCTASE AHPD"/>
    <property type="match status" value="1"/>
</dbReference>
<dbReference type="Proteomes" id="UP000186819">
    <property type="component" value="Unassembled WGS sequence"/>
</dbReference>
<keyword evidence="2" id="KW-0560">Oxidoreductase</keyword>
<accession>A0A1N6PZJ4</accession>
<dbReference type="EMBL" id="FTMD01000002">
    <property type="protein sequence ID" value="SIQ09697.1"/>
    <property type="molecule type" value="Genomic_DNA"/>
</dbReference>
<dbReference type="Gene3D" id="1.20.1290.10">
    <property type="entry name" value="AhpD-like"/>
    <property type="match status" value="2"/>
</dbReference>
<dbReference type="GO" id="GO:0051920">
    <property type="term" value="F:peroxiredoxin activity"/>
    <property type="evidence" value="ECO:0007669"/>
    <property type="project" value="InterPro"/>
</dbReference>
<dbReference type="SUPFAM" id="SSF69118">
    <property type="entry name" value="AhpD-like"/>
    <property type="match status" value="1"/>
</dbReference>
<dbReference type="OrthoDB" id="9178849at2"/>
<dbReference type="RefSeq" id="WP_076600779.1">
    <property type="nucleotide sequence ID" value="NZ_FTMD01000002.1"/>
</dbReference>
<evidence type="ECO:0000313" key="2">
    <source>
        <dbReference type="EMBL" id="SIQ09697.1"/>
    </source>
</evidence>
<feature type="domain" description="Carboxymuconolactone decarboxylase-like" evidence="1">
    <location>
        <begin position="149"/>
        <end position="222"/>
    </location>
</feature>
<dbReference type="STRING" id="34027.SAMN05421829_102270"/>